<keyword evidence="3 6" id="KW-0812">Transmembrane</keyword>
<comment type="subcellular location">
    <subcellularLocation>
        <location evidence="1">Cell membrane</location>
        <topology evidence="1">Multi-pass membrane protein</topology>
    </subcellularLocation>
</comment>
<dbReference type="RefSeq" id="WP_010967328.1">
    <property type="nucleotide sequence ID" value="NC_003037.1"/>
</dbReference>
<evidence type="ECO:0000256" key="4">
    <source>
        <dbReference type="ARBA" id="ARBA00022989"/>
    </source>
</evidence>
<dbReference type="EMBL" id="AE006469">
    <property type="protein sequence ID" value="AAK64993.1"/>
    <property type="molecule type" value="Genomic_DNA"/>
</dbReference>
<evidence type="ECO:0000313" key="8">
    <source>
        <dbReference type="Proteomes" id="UP000001976"/>
    </source>
</evidence>
<dbReference type="KEGG" id="sme:SMa0637"/>
<evidence type="ECO:0000256" key="5">
    <source>
        <dbReference type="ARBA" id="ARBA00023136"/>
    </source>
</evidence>
<dbReference type="PIR" id="G95303">
    <property type="entry name" value="G95303"/>
</dbReference>
<evidence type="ECO:0000256" key="1">
    <source>
        <dbReference type="ARBA" id="ARBA00004651"/>
    </source>
</evidence>
<keyword evidence="8" id="KW-1185">Reference proteome</keyword>
<dbReference type="HOGENOM" id="CLU_1947104_0_0_5"/>
<evidence type="ECO:0000256" key="6">
    <source>
        <dbReference type="SAM" id="Phobius"/>
    </source>
</evidence>
<protein>
    <submittedName>
        <fullName evidence="7">Uncharacterized protein</fullName>
    </submittedName>
</protein>
<dbReference type="Proteomes" id="UP000001976">
    <property type="component" value="Plasmid pSymA"/>
</dbReference>
<reference evidence="8" key="2">
    <citation type="journal article" date="2001" name="Science">
        <title>The composite genome of the legume symbiont Sinorhizobium meliloti.</title>
        <authorList>
            <person name="Galibert F."/>
            <person name="Finan T.M."/>
            <person name="Long S.R."/>
            <person name="Puehler A."/>
            <person name="Abola P."/>
            <person name="Ampe F."/>
            <person name="Barloy-Hubler F."/>
            <person name="Barnett M.J."/>
            <person name="Becker A."/>
            <person name="Boistard P."/>
            <person name="Bothe G."/>
            <person name="Boutry M."/>
            <person name="Bowser L."/>
            <person name="Buhrmester J."/>
            <person name="Cadieu E."/>
            <person name="Capela D."/>
            <person name="Chain P."/>
            <person name="Cowie A."/>
            <person name="Davis R.W."/>
            <person name="Dreano S."/>
            <person name="Federspiel N.A."/>
            <person name="Fisher R.F."/>
            <person name="Gloux S."/>
            <person name="Godrie T."/>
            <person name="Goffeau A."/>
            <person name="Golding B."/>
            <person name="Gouzy J."/>
            <person name="Gurjal M."/>
            <person name="Hernandez-Lucas I."/>
            <person name="Hong A."/>
            <person name="Huizar L."/>
            <person name="Hyman R.W."/>
            <person name="Jones T."/>
            <person name="Kahn D."/>
            <person name="Kahn M.L."/>
            <person name="Kalman S."/>
            <person name="Keating D.H."/>
            <person name="Kiss E."/>
            <person name="Komp C."/>
            <person name="Lelaure V."/>
            <person name="Masuy D."/>
            <person name="Palm C."/>
            <person name="Peck M.C."/>
            <person name="Pohl T.M."/>
            <person name="Portetelle D."/>
            <person name="Purnelle B."/>
            <person name="Ramsperger U."/>
            <person name="Surzycki R."/>
            <person name="Thebault P."/>
            <person name="Vandenbol M."/>
            <person name="Vorhoelter F.J."/>
            <person name="Weidner S."/>
            <person name="Wells D.H."/>
            <person name="Wong K."/>
            <person name="Yeh K.-C."/>
            <person name="Batut J."/>
        </authorList>
    </citation>
    <scope>NUCLEOTIDE SEQUENCE [LARGE SCALE GENOMIC DNA]</scope>
    <source>
        <strain evidence="8">1021</strain>
        <plasmid evidence="8">Plasmid pSymA</plasmid>
    </source>
</reference>
<keyword evidence="2" id="KW-1003">Cell membrane</keyword>
<dbReference type="OrthoDB" id="259025at2"/>
<dbReference type="EnsemblBacteria" id="AAK64993">
    <property type="protein sequence ID" value="AAK64993"/>
    <property type="gene ID" value="SMa0637"/>
</dbReference>
<dbReference type="GO" id="GO:0005886">
    <property type="term" value="C:plasma membrane"/>
    <property type="evidence" value="ECO:0007669"/>
    <property type="project" value="UniProtKB-SubCell"/>
</dbReference>
<evidence type="ECO:0000256" key="2">
    <source>
        <dbReference type="ARBA" id="ARBA00022475"/>
    </source>
</evidence>
<geneLocation type="plasmid" evidence="7 8">
    <name>pSymA</name>
</geneLocation>
<dbReference type="InterPro" id="IPR019108">
    <property type="entry name" value="Caa3_assmbl_CtaG-rel"/>
</dbReference>
<sequence length="129" mass="13585">MNARVSFAREPLYRSQVAGAASWGVSALEDQQLAGLIMWVPAGMIYVAAALAIAAALIGGSNTSFAGESNDDAGARGGKLPCVTAAFKTARITLSVRRGSSGQCQIHASCPTRVRRLSRSLRAKRHGRR</sequence>
<keyword evidence="4 6" id="KW-1133">Transmembrane helix</keyword>
<organism evidence="7 8">
    <name type="scientific">Rhizobium meliloti (strain 1021)</name>
    <name type="common">Ensifer meliloti</name>
    <name type="synonym">Sinorhizobium meliloti</name>
    <dbReference type="NCBI Taxonomy" id="266834"/>
    <lineage>
        <taxon>Bacteria</taxon>
        <taxon>Pseudomonadati</taxon>
        <taxon>Pseudomonadota</taxon>
        <taxon>Alphaproteobacteria</taxon>
        <taxon>Hyphomicrobiales</taxon>
        <taxon>Rhizobiaceae</taxon>
        <taxon>Sinorhizobium/Ensifer group</taxon>
        <taxon>Sinorhizobium</taxon>
    </lineage>
</organism>
<keyword evidence="7" id="KW-0614">Plasmid</keyword>
<evidence type="ECO:0000313" key="7">
    <source>
        <dbReference type="EMBL" id="AAK64993.1"/>
    </source>
</evidence>
<dbReference type="Pfam" id="PF09678">
    <property type="entry name" value="Caa3_CtaG"/>
    <property type="match status" value="1"/>
</dbReference>
<gene>
    <name evidence="7" type="ORF">SMa0637</name>
</gene>
<feature type="transmembrane region" description="Helical" evidence="6">
    <location>
        <begin position="36"/>
        <end position="58"/>
    </location>
</feature>
<evidence type="ECO:0000256" key="3">
    <source>
        <dbReference type="ARBA" id="ARBA00022692"/>
    </source>
</evidence>
<name>Q92ZW3_RHIME</name>
<keyword evidence="5 6" id="KW-0472">Membrane</keyword>
<dbReference type="AlphaFoldDB" id="Q92ZW3"/>
<accession>Q92ZW3</accession>
<reference evidence="7 8" key="1">
    <citation type="journal article" date="2001" name="Proc. Natl. Acad. Sci. U.S.A.">
        <title>Nucleotide sequence and predicted functions of the entire Sinorhizobium meliloti pSymA megaplasmid.</title>
        <authorList>
            <person name="Barnett M.J."/>
            <person name="Fisher R.F."/>
            <person name="Jones T."/>
            <person name="Komp C."/>
            <person name="Abola A.P."/>
            <person name="Barloy-Hubler F."/>
            <person name="Bowser L."/>
            <person name="Capela D."/>
            <person name="Galibert F."/>
            <person name="Gouzy J."/>
            <person name="Gurjal M."/>
            <person name="Hong A."/>
            <person name="Huizar L."/>
            <person name="Hyman R.W."/>
            <person name="Kahn D."/>
            <person name="Kahn M.L."/>
            <person name="Kalman S."/>
            <person name="Keating D.H."/>
            <person name="Palm C."/>
            <person name="Peck M.C."/>
            <person name="Surzycki R."/>
            <person name="Wells D.H."/>
            <person name="Yeh K.-C."/>
            <person name="Davis R.W."/>
            <person name="Federspiel N.A."/>
            <person name="Long S.R."/>
        </authorList>
    </citation>
    <scope>NUCLEOTIDE SEQUENCE [LARGE SCALE GENOMIC DNA]</scope>
    <source>
        <strain evidence="7 8">1021</strain>
        <plasmid evidence="8">Plasmid pSymA</plasmid>
    </source>
</reference>
<proteinExistence type="predicted"/>